<keyword evidence="11" id="KW-0325">Glycoprotein</keyword>
<evidence type="ECO:0000256" key="4">
    <source>
        <dbReference type="ARBA" id="ARBA00022692"/>
    </source>
</evidence>
<name>A0AAW1G319_ZOAVI</name>
<keyword evidence="6" id="KW-0530">Neurotransmitter biosynthesis</keyword>
<comment type="similarity">
    <text evidence="2 13">Belongs to the sodium:solute symporter (SSF) (TC 2.A.21) family.</text>
</comment>
<organism evidence="16 17">
    <name type="scientific">Zoarces viviparus</name>
    <name type="common">Viviparous eelpout</name>
    <name type="synonym">Blennius viviparus</name>
    <dbReference type="NCBI Taxonomy" id="48416"/>
    <lineage>
        <taxon>Eukaryota</taxon>
        <taxon>Metazoa</taxon>
        <taxon>Chordata</taxon>
        <taxon>Craniata</taxon>
        <taxon>Vertebrata</taxon>
        <taxon>Euteleostomi</taxon>
        <taxon>Actinopterygii</taxon>
        <taxon>Neopterygii</taxon>
        <taxon>Teleostei</taxon>
        <taxon>Neoteleostei</taxon>
        <taxon>Acanthomorphata</taxon>
        <taxon>Eupercaria</taxon>
        <taxon>Perciformes</taxon>
        <taxon>Cottioidei</taxon>
        <taxon>Zoarcales</taxon>
        <taxon>Zoarcidae</taxon>
        <taxon>Zoarcinae</taxon>
        <taxon>Zoarces</taxon>
    </lineage>
</organism>
<reference evidence="16 17" key="1">
    <citation type="journal article" date="2024" name="Genome Biol. Evol.">
        <title>Chromosome-level genome assembly of the viviparous eelpout Zoarces viviparus.</title>
        <authorList>
            <person name="Fuhrmann N."/>
            <person name="Brasseur M.V."/>
            <person name="Bakowski C.E."/>
            <person name="Podsiadlowski L."/>
            <person name="Prost S."/>
            <person name="Krehenwinkel H."/>
            <person name="Mayer C."/>
        </authorList>
    </citation>
    <scope>NUCLEOTIDE SEQUENCE [LARGE SCALE GENOMIC DNA]</scope>
    <source>
        <strain evidence="16">NO-MEL_2022_Ind0_liver</strain>
    </source>
</reference>
<dbReference type="InterPro" id="IPR052244">
    <property type="entry name" value="Choline_transporter"/>
</dbReference>
<keyword evidence="12" id="KW-0739">Sodium transport</keyword>
<evidence type="ECO:0000313" key="17">
    <source>
        <dbReference type="Proteomes" id="UP001488805"/>
    </source>
</evidence>
<keyword evidence="10 15" id="KW-0472">Membrane</keyword>
<dbReference type="CDD" id="cd11474">
    <property type="entry name" value="SLC5sbd_CHT"/>
    <property type="match status" value="1"/>
</dbReference>
<keyword evidence="5" id="KW-0769">Symport</keyword>
<feature type="transmembrane region" description="Helical" evidence="15">
    <location>
        <begin position="54"/>
        <end position="78"/>
    </location>
</feature>
<evidence type="ECO:0000256" key="2">
    <source>
        <dbReference type="ARBA" id="ARBA00006434"/>
    </source>
</evidence>
<keyword evidence="9" id="KW-0406">Ion transport</keyword>
<dbReference type="Gene3D" id="1.20.1730.10">
    <property type="entry name" value="Sodium/glucose cotransporter"/>
    <property type="match status" value="1"/>
</dbReference>
<evidence type="ECO:0000256" key="6">
    <source>
        <dbReference type="ARBA" id="ARBA00022979"/>
    </source>
</evidence>
<evidence type="ECO:0000256" key="5">
    <source>
        <dbReference type="ARBA" id="ARBA00022847"/>
    </source>
</evidence>
<evidence type="ECO:0000256" key="12">
    <source>
        <dbReference type="ARBA" id="ARBA00023201"/>
    </source>
</evidence>
<evidence type="ECO:0000313" key="16">
    <source>
        <dbReference type="EMBL" id="KAK9541296.1"/>
    </source>
</evidence>
<dbReference type="Proteomes" id="UP001488805">
    <property type="component" value="Unassembled WGS sequence"/>
</dbReference>
<keyword evidence="7 15" id="KW-1133">Transmembrane helix</keyword>
<sequence length="562" mass="60822">MAVNIPGLIAMVFFYLLVLGVGIWASIKSKKEENKSAADKMEMALLGNRSIKKVVGVFTMTATWVGGCFIMGLSEMIYTPSMGLMSAVILMAAYCFTFIFGGLVFIKPMRDNKYVTVLDPFQIKYGKAFTAIQSLGALLSDILWLAGSLISLGATLNVILDLPYSVSVWISTAVVIVYTLLGGLYSVAYTDIIQVILIFITMSVCLPFVLINPNHVDITQTALNNTFQAPWIGKLERKFAWTAIDTFLYLTLGSLGTQAFHQRILSATSTSAARTACFVGSFTVIIFGIPPILIGAVAASTDWNLTSYGSPSPLERGEAGMVMPIALNYLTPTFVAITGTGAISAAAMSSADSTLLSAASIFTCNIYKAMTQTTQNASQREIQWVIRATVVVAGLMGASLTNLKNSVMWMVFLANEVSYILIFSQLVCVLFFNISNFYGAVVGWSTGLVLRMLSGEPSLGVAPVIHFPGCTLEDGIYVQYSPVKTIAMLSAIAANLLFSYLASVLSNEGLLPEKWDVFKVKAQNSAQPPTPSDDGKRYNEKETLDEKESHQDTLEPMITTTC</sequence>
<comment type="caution">
    <text evidence="16">The sequence shown here is derived from an EMBL/GenBank/DDBJ whole genome shotgun (WGS) entry which is preliminary data.</text>
</comment>
<dbReference type="InterPro" id="IPR001734">
    <property type="entry name" value="Na/solute_symporter"/>
</dbReference>
<feature type="transmembrane region" description="Helical" evidence="15">
    <location>
        <begin position="272"/>
        <end position="299"/>
    </location>
</feature>
<dbReference type="PANTHER" id="PTHR45897:SF5">
    <property type="entry name" value="HIGH AFFINITY CHOLINE TRANSPORTER 1"/>
    <property type="match status" value="1"/>
</dbReference>
<dbReference type="InterPro" id="IPR038377">
    <property type="entry name" value="Na/Glc_symporter_sf"/>
</dbReference>
<comment type="subcellular location">
    <subcellularLocation>
        <location evidence="1">Membrane</location>
        <topology evidence="1">Multi-pass membrane protein</topology>
    </subcellularLocation>
</comment>
<feature type="transmembrane region" description="Helical" evidence="15">
    <location>
        <begin position="166"/>
        <end position="185"/>
    </location>
</feature>
<feature type="transmembrane region" description="Helical" evidence="15">
    <location>
        <begin position="142"/>
        <end position="160"/>
    </location>
</feature>
<dbReference type="AlphaFoldDB" id="A0AAW1G319"/>
<dbReference type="PANTHER" id="PTHR45897">
    <property type="entry name" value="HIGH-AFFINITY CHOLINE TRANSPORTER 1"/>
    <property type="match status" value="1"/>
</dbReference>
<keyword evidence="17" id="KW-1185">Reference proteome</keyword>
<dbReference type="PROSITE" id="PS50283">
    <property type="entry name" value="NA_SOLUT_SYMP_3"/>
    <property type="match status" value="1"/>
</dbReference>
<dbReference type="GO" id="GO:0005307">
    <property type="term" value="F:choline:sodium symporter activity"/>
    <property type="evidence" value="ECO:0007669"/>
    <property type="project" value="TreeGrafter"/>
</dbReference>
<keyword evidence="8" id="KW-0915">Sodium</keyword>
<feature type="transmembrane region" description="Helical" evidence="15">
    <location>
        <begin position="407"/>
        <end position="432"/>
    </location>
</feature>
<keyword evidence="4 15" id="KW-0812">Transmembrane</keyword>
<feature type="compositionally biased region" description="Basic and acidic residues" evidence="14">
    <location>
        <begin position="533"/>
        <end position="553"/>
    </location>
</feature>
<evidence type="ECO:0000256" key="10">
    <source>
        <dbReference type="ARBA" id="ARBA00023136"/>
    </source>
</evidence>
<feature type="transmembrane region" description="Helical" evidence="15">
    <location>
        <begin position="192"/>
        <end position="211"/>
    </location>
</feature>
<accession>A0AAW1G319</accession>
<protein>
    <submittedName>
        <fullName evidence="16">Uncharacterized protein</fullName>
    </submittedName>
</protein>
<feature type="transmembrane region" description="Helical" evidence="15">
    <location>
        <begin position="6"/>
        <end position="27"/>
    </location>
</feature>
<feature type="transmembrane region" description="Helical" evidence="15">
    <location>
        <begin position="319"/>
        <end position="347"/>
    </location>
</feature>
<proteinExistence type="inferred from homology"/>
<evidence type="ECO:0000256" key="13">
    <source>
        <dbReference type="RuleBase" id="RU362091"/>
    </source>
</evidence>
<evidence type="ECO:0000256" key="15">
    <source>
        <dbReference type="SAM" id="Phobius"/>
    </source>
</evidence>
<evidence type="ECO:0000256" key="7">
    <source>
        <dbReference type="ARBA" id="ARBA00022989"/>
    </source>
</evidence>
<evidence type="ECO:0000256" key="14">
    <source>
        <dbReference type="SAM" id="MobiDB-lite"/>
    </source>
</evidence>
<feature type="transmembrane region" description="Helical" evidence="15">
    <location>
        <begin position="239"/>
        <end position="260"/>
    </location>
</feature>
<feature type="transmembrane region" description="Helical" evidence="15">
    <location>
        <begin position="384"/>
        <end position="401"/>
    </location>
</feature>
<evidence type="ECO:0000256" key="8">
    <source>
        <dbReference type="ARBA" id="ARBA00023053"/>
    </source>
</evidence>
<keyword evidence="3" id="KW-0813">Transport</keyword>
<evidence type="ECO:0000256" key="3">
    <source>
        <dbReference type="ARBA" id="ARBA00022448"/>
    </source>
</evidence>
<feature type="region of interest" description="Disordered" evidence="14">
    <location>
        <begin position="523"/>
        <end position="562"/>
    </location>
</feature>
<dbReference type="EMBL" id="JBCEZU010000002">
    <property type="protein sequence ID" value="KAK9541296.1"/>
    <property type="molecule type" value="Genomic_DNA"/>
</dbReference>
<dbReference type="Pfam" id="PF00474">
    <property type="entry name" value="SSF"/>
    <property type="match status" value="1"/>
</dbReference>
<evidence type="ECO:0000256" key="9">
    <source>
        <dbReference type="ARBA" id="ARBA00023065"/>
    </source>
</evidence>
<feature type="transmembrane region" description="Helical" evidence="15">
    <location>
        <begin position="84"/>
        <end position="106"/>
    </location>
</feature>
<gene>
    <name evidence="16" type="ORF">VZT92_001353</name>
</gene>
<evidence type="ECO:0000256" key="1">
    <source>
        <dbReference type="ARBA" id="ARBA00004141"/>
    </source>
</evidence>
<evidence type="ECO:0000256" key="11">
    <source>
        <dbReference type="ARBA" id="ARBA00023180"/>
    </source>
</evidence>
<dbReference type="GO" id="GO:0008292">
    <property type="term" value="P:acetylcholine biosynthetic process"/>
    <property type="evidence" value="ECO:0007669"/>
    <property type="project" value="TreeGrafter"/>
</dbReference>
<dbReference type="GO" id="GO:0005886">
    <property type="term" value="C:plasma membrane"/>
    <property type="evidence" value="ECO:0007669"/>
    <property type="project" value="TreeGrafter"/>
</dbReference>